<dbReference type="Gene3D" id="2.80.10.50">
    <property type="match status" value="2"/>
</dbReference>
<accession>A0ABN8NHR0</accession>
<keyword evidence="6" id="KW-1185">Reference proteome</keyword>
<comment type="caution">
    <text evidence="5">The sequence shown here is derived from an EMBL/GenBank/DDBJ whole genome shotgun (WGS) entry which is preliminary data.</text>
</comment>
<feature type="region of interest" description="Disordered" evidence="2">
    <location>
        <begin position="325"/>
        <end position="475"/>
    </location>
</feature>
<reference evidence="5 6" key="1">
    <citation type="submission" date="2022-05" db="EMBL/GenBank/DDBJ databases">
        <authorList>
            <consortium name="Genoscope - CEA"/>
            <person name="William W."/>
        </authorList>
    </citation>
    <scope>NUCLEOTIDE SEQUENCE [LARGE SCALE GENOMIC DNA]</scope>
</reference>
<dbReference type="EMBL" id="CALNXK010000022">
    <property type="protein sequence ID" value="CAH3109799.1"/>
    <property type="molecule type" value="Genomic_DNA"/>
</dbReference>
<dbReference type="Pfam" id="PF07691">
    <property type="entry name" value="PA14"/>
    <property type="match status" value="1"/>
</dbReference>
<protein>
    <recommendedName>
        <fullName evidence="4">PA14 domain-containing protein</fullName>
    </recommendedName>
</protein>
<evidence type="ECO:0000259" key="4">
    <source>
        <dbReference type="PROSITE" id="PS51820"/>
    </source>
</evidence>
<dbReference type="PROSITE" id="PS51820">
    <property type="entry name" value="PA14"/>
    <property type="match status" value="2"/>
</dbReference>
<gene>
    <name evidence="5" type="ORF">PLOB_00018860</name>
</gene>
<feature type="domain" description="PA14" evidence="4">
    <location>
        <begin position="58"/>
        <end position="217"/>
    </location>
</feature>
<evidence type="ECO:0000256" key="2">
    <source>
        <dbReference type="SAM" id="MobiDB-lite"/>
    </source>
</evidence>
<dbReference type="PANTHER" id="PTHR46769:SF2">
    <property type="entry name" value="FIBROCYSTIN-L ISOFORM 2 PRECURSOR-RELATED"/>
    <property type="match status" value="1"/>
</dbReference>
<dbReference type="InterPro" id="IPR036195">
    <property type="entry name" value="AbfB_ABD_sf"/>
</dbReference>
<evidence type="ECO:0000256" key="1">
    <source>
        <dbReference type="ARBA" id="ARBA00022729"/>
    </source>
</evidence>
<dbReference type="Gene3D" id="2.60.120.1560">
    <property type="match status" value="1"/>
</dbReference>
<sequence length="1601" mass="170135">MEFLVLVCFKLCFFVLINPSGGGEVKINRQRLGEPIAVDDVEVSRTKRGFGKSGPPCNMEHGVYLEKWDTIDYNRVEFLQADPRYPDLPSYTTCFPTFEQPSNWDDFFGTRLRTYFVPTENGIHYFMISSRGGSDLFLSTNYDPKNKALICAVQAGFSTGQYEYDRFKKQTSNAVYMKKGKYYYMEALMKDDHQKDHLEVGLKTPSGKVFEVIPSEFLWTTLKQMKKPNTTESKVLITAAAQSGAKAGKFYGEKWAKESGAEAGYTAGAMAGREAGTSAGASAGEKAAIKTITKALEDALNKLHGDDGHKFKITVKDGTVVSVTGPGLDNEPVGSSSGSTGYSWSAGGGGGEAGAARGAGGVTGAVGGEGGKGGWGGGGGQGRGEGWGVGGAGSSKGLRTGGAGEEGTGEVGAKGGDRGNEEAGATGGTQGGTGGGREGAMGASGGTLGFGKGANFQNKTGGGANSKSSMPPNAHRKVTYIPKQGEDPQTMARSLVWRAGGASKIVDKGMYTIHSGLIPFYQENFTLNFCWRSFDGQMFLKPVCNVFIAHVPGLYSGQSDGNEDSVSFESACAPGYFLRQKNYRLLIKERDGSSLFDKDASFYIYSVMKYFRNFLFHSMHDDWYICESDQRSSKLRTVRQKIKIVLDFYNGDPDVLDRCTFLLYPIPPSMSKLKNCQGAIGPVSLNTINGQAPPEPPPLVPPKPSVSVLPACLPTCPVIKPAANSTSPTPRRESRYHCITYLHLNFTEWCVALNFINNFGLPFKLFSSLKHEGYFITGPGFRLKLIIKRPELHSHVTFNAVDITGRELFLNGQTSVSEPVVLGCPVFLDVHVTSSLGNSGLTNGAYLERWDRIDYKRVKFLLNDARYPHHPSRSLCVPDFQQPQNWTDFFGARMRTYFKPLQSGYHKFMISSNAGSELYISPNTDPNNKKVIASVDGGFPSQPYEYDRYVSQTSTPMELKKGKYYYMETVMKDDHQPDHLEVGLVTPDGTQYSYIPGSKFLWTILPLPHSKNATYKTYLIKVAALAGAKAGSSFGSSWAMKSGAKAGAKAGAMAGMAAGASAGATAGVTAAIKAVTKTLQEGLNELHGDDLHKYKINVVNGTVVSVTGPGIGGAAGTAGAGAAAGAGAGAAGTAGAGGTVGTAASGGAAGATGAVGGASAGTAGAASGGGVGTTVDAGGAAAGGAAGVAGGVSAGTGVEAGASSGAVTGGAGMPGSESATGAAGGVVSGQVTSPAGAVVAGGVALAGIARTPPQNMTYIPKPGEDAQTVARTLIYKGGGARKIVANAMYTFHSLVTPYLQEDFFLNYCWRSLDGQLYLDRWCHVFIARVPALYTNTQSKDTVSFESACAPGNFIRQKNYKFLLKKRDGTELFDKDSSFTVYNVMKYTRNLMFHAMHKDWYICEHAAKRKNMHKNYNLVLDFYKGEPDVLPRCSFIGEPLPEGVDKRKHCYGVLGPVEPPAISGQPLSHPAGLVPPPTPPPLVGLLACLPVCPATATTPLPEITSAPIPSRPACVTLNFINLLGFPFKLHSSLKHEVYLVSGSGFKLRFYIDRPELHSHVIFYAEDPAGKRNVLLNGQPSITERVVSDCPHFTEVLVTAQQG</sequence>
<feature type="compositionally biased region" description="Low complexity" evidence="2">
    <location>
        <begin position="334"/>
        <end position="345"/>
    </location>
</feature>
<dbReference type="Pfam" id="PF05270">
    <property type="entry name" value="AbfB"/>
    <property type="match status" value="2"/>
</dbReference>
<feature type="chain" id="PRO_5045353343" description="PA14 domain-containing protein" evidence="3">
    <location>
        <begin position="23"/>
        <end position="1601"/>
    </location>
</feature>
<dbReference type="InterPro" id="IPR011658">
    <property type="entry name" value="PA14_dom"/>
</dbReference>
<feature type="compositionally biased region" description="Polar residues" evidence="2">
    <location>
        <begin position="455"/>
        <end position="471"/>
    </location>
</feature>
<evidence type="ECO:0000313" key="5">
    <source>
        <dbReference type="EMBL" id="CAH3109799.1"/>
    </source>
</evidence>
<feature type="compositionally biased region" description="Gly residues" evidence="2">
    <location>
        <begin position="425"/>
        <end position="452"/>
    </location>
</feature>
<dbReference type="SUPFAM" id="SSF110221">
    <property type="entry name" value="AbfB domain"/>
    <property type="match status" value="2"/>
</dbReference>
<feature type="compositionally biased region" description="Gly residues" evidence="2">
    <location>
        <begin position="346"/>
        <end position="414"/>
    </location>
</feature>
<proteinExistence type="predicted"/>
<evidence type="ECO:0000256" key="3">
    <source>
        <dbReference type="SAM" id="SignalP"/>
    </source>
</evidence>
<dbReference type="InterPro" id="IPR007934">
    <property type="entry name" value="AbfB_ABD"/>
</dbReference>
<dbReference type="InterPro" id="IPR052387">
    <property type="entry name" value="Fibrocystin"/>
</dbReference>
<dbReference type="Proteomes" id="UP001159405">
    <property type="component" value="Unassembled WGS sequence"/>
</dbReference>
<keyword evidence="1 3" id="KW-0732">Signal</keyword>
<dbReference type="PANTHER" id="PTHR46769">
    <property type="entry name" value="POLYCYSTIC KIDNEY AND HEPATIC DISEASE 1 (AUTOSOMAL RECESSIVE)-LIKE 1"/>
    <property type="match status" value="1"/>
</dbReference>
<dbReference type="InterPro" id="IPR037524">
    <property type="entry name" value="PA14/GLEYA"/>
</dbReference>
<name>A0ABN8NHR0_9CNID</name>
<organism evidence="5 6">
    <name type="scientific">Porites lobata</name>
    <dbReference type="NCBI Taxonomy" id="104759"/>
    <lineage>
        <taxon>Eukaryota</taxon>
        <taxon>Metazoa</taxon>
        <taxon>Cnidaria</taxon>
        <taxon>Anthozoa</taxon>
        <taxon>Hexacorallia</taxon>
        <taxon>Scleractinia</taxon>
        <taxon>Fungiina</taxon>
        <taxon>Poritidae</taxon>
        <taxon>Porites</taxon>
    </lineage>
</organism>
<feature type="domain" description="PA14" evidence="4">
    <location>
        <begin position="836"/>
        <end position="999"/>
    </location>
</feature>
<feature type="signal peptide" evidence="3">
    <location>
        <begin position="1"/>
        <end position="22"/>
    </location>
</feature>
<evidence type="ECO:0000313" key="6">
    <source>
        <dbReference type="Proteomes" id="UP001159405"/>
    </source>
</evidence>
<dbReference type="SMART" id="SM00758">
    <property type="entry name" value="PA14"/>
    <property type="match status" value="2"/>
</dbReference>